<reference evidence="3 4" key="1">
    <citation type="journal article" date="2019" name="Int. J. Syst. Evol. Microbiol.">
        <title>The Global Catalogue of Microorganisms (GCM) 10K type strain sequencing project: providing services to taxonomists for standard genome sequencing and annotation.</title>
        <authorList>
            <consortium name="The Broad Institute Genomics Platform"/>
            <consortium name="The Broad Institute Genome Sequencing Center for Infectious Disease"/>
            <person name="Wu L."/>
            <person name="Ma J."/>
        </authorList>
    </citation>
    <scope>NUCLEOTIDE SEQUENCE [LARGE SCALE GENOMIC DNA]</scope>
    <source>
        <strain evidence="3 4">CGMCC 1.3240</strain>
    </source>
</reference>
<name>A0ABD5VAU0_9EURY</name>
<protein>
    <submittedName>
        <fullName evidence="3">Phosphatase PAP2 family protein</fullName>
    </submittedName>
</protein>
<feature type="domain" description="Phosphatidic acid phosphatase type 2/haloperoxidase" evidence="2">
    <location>
        <begin position="50"/>
        <end position="159"/>
    </location>
</feature>
<sequence length="287" mass="29595">MSRGIGEVEAVRDAVPEHLFPIAELVTRFGDVSTLVAVTIAAALVLDRDRGLSLFGTVIGGFALLTGLKAAFGLPRPPTELHLIATETTGFPSGHALGATLVYGGLVCLVRLGTKRTRFAAAGVSIVLISLSRLVLGVHYLIDSIAGVLIAGGYLWILKRYMKYDPRSTLRIGAGLGIIALLTGVVFGPTLQTACTGAICFDTHTAQVAMAGVGAAGAWALGQTYGLQPVGFGILALGGLFGGIVIPIDLGLLSNLVATALGAGAVVIAIEYGSIHRGMVSLHRWLT</sequence>
<dbReference type="PANTHER" id="PTHR14969">
    <property type="entry name" value="SPHINGOSINE-1-PHOSPHATE PHOSPHOHYDROLASE"/>
    <property type="match status" value="1"/>
</dbReference>
<evidence type="ECO:0000313" key="3">
    <source>
        <dbReference type="EMBL" id="MFC6907119.1"/>
    </source>
</evidence>
<dbReference type="Pfam" id="PF01569">
    <property type="entry name" value="PAP2"/>
    <property type="match status" value="1"/>
</dbReference>
<gene>
    <name evidence="3" type="ORF">ACFQGH_18200</name>
</gene>
<dbReference type="Proteomes" id="UP001596312">
    <property type="component" value="Unassembled WGS sequence"/>
</dbReference>
<organism evidence="3 4">
    <name type="scientific">Halalkalicoccus tibetensis</name>
    <dbReference type="NCBI Taxonomy" id="175632"/>
    <lineage>
        <taxon>Archaea</taxon>
        <taxon>Methanobacteriati</taxon>
        <taxon>Methanobacteriota</taxon>
        <taxon>Stenosarchaea group</taxon>
        <taxon>Halobacteria</taxon>
        <taxon>Halobacteriales</taxon>
        <taxon>Halococcaceae</taxon>
        <taxon>Halalkalicoccus</taxon>
    </lineage>
</organism>
<dbReference type="SMART" id="SM00014">
    <property type="entry name" value="acidPPc"/>
    <property type="match status" value="1"/>
</dbReference>
<keyword evidence="1" id="KW-1133">Transmembrane helix</keyword>
<feature type="transmembrane region" description="Helical" evidence="1">
    <location>
        <begin position="53"/>
        <end position="74"/>
    </location>
</feature>
<feature type="transmembrane region" description="Helical" evidence="1">
    <location>
        <begin position="119"/>
        <end position="135"/>
    </location>
</feature>
<dbReference type="Gene3D" id="1.20.144.10">
    <property type="entry name" value="Phosphatidic acid phosphatase type 2/haloperoxidase"/>
    <property type="match status" value="1"/>
</dbReference>
<dbReference type="InterPro" id="IPR000326">
    <property type="entry name" value="PAP2/HPO"/>
</dbReference>
<keyword evidence="4" id="KW-1185">Reference proteome</keyword>
<dbReference type="InterPro" id="IPR036938">
    <property type="entry name" value="PAP2/HPO_sf"/>
</dbReference>
<evidence type="ECO:0000259" key="2">
    <source>
        <dbReference type="SMART" id="SM00014"/>
    </source>
</evidence>
<dbReference type="EMBL" id="JBHSXQ010000007">
    <property type="protein sequence ID" value="MFC6907119.1"/>
    <property type="molecule type" value="Genomic_DNA"/>
</dbReference>
<keyword evidence="1" id="KW-0472">Membrane</keyword>
<feature type="transmembrane region" description="Helical" evidence="1">
    <location>
        <begin position="94"/>
        <end position="112"/>
    </location>
</feature>
<dbReference type="RefSeq" id="WP_340605706.1">
    <property type="nucleotide sequence ID" value="NZ_JBBMXV010000007.1"/>
</dbReference>
<feature type="transmembrane region" description="Helical" evidence="1">
    <location>
        <begin position="25"/>
        <end position="46"/>
    </location>
</feature>
<proteinExistence type="predicted"/>
<dbReference type="PANTHER" id="PTHR14969:SF13">
    <property type="entry name" value="AT30094P"/>
    <property type="match status" value="1"/>
</dbReference>
<feature type="transmembrane region" description="Helical" evidence="1">
    <location>
        <begin position="229"/>
        <end position="250"/>
    </location>
</feature>
<dbReference type="AlphaFoldDB" id="A0ABD5VAU0"/>
<comment type="caution">
    <text evidence="3">The sequence shown here is derived from an EMBL/GenBank/DDBJ whole genome shotgun (WGS) entry which is preliminary data.</text>
</comment>
<accession>A0ABD5VAU0</accession>
<feature type="transmembrane region" description="Helical" evidence="1">
    <location>
        <begin position="256"/>
        <end position="275"/>
    </location>
</feature>
<evidence type="ECO:0000256" key="1">
    <source>
        <dbReference type="SAM" id="Phobius"/>
    </source>
</evidence>
<keyword evidence="1" id="KW-0812">Transmembrane</keyword>
<evidence type="ECO:0000313" key="4">
    <source>
        <dbReference type="Proteomes" id="UP001596312"/>
    </source>
</evidence>
<feature type="transmembrane region" description="Helical" evidence="1">
    <location>
        <begin position="141"/>
        <end position="158"/>
    </location>
</feature>
<dbReference type="SUPFAM" id="SSF48317">
    <property type="entry name" value="Acid phosphatase/Vanadium-dependent haloperoxidase"/>
    <property type="match status" value="1"/>
</dbReference>
<feature type="transmembrane region" description="Helical" evidence="1">
    <location>
        <begin position="170"/>
        <end position="192"/>
    </location>
</feature>